<accession>A0A699IF43</accession>
<comment type="caution">
    <text evidence="2">The sequence shown here is derived from an EMBL/GenBank/DDBJ whole genome shotgun (WGS) entry which is preliminary data.</text>
</comment>
<dbReference type="AlphaFoldDB" id="A0A699IF43"/>
<dbReference type="CDD" id="cd09272">
    <property type="entry name" value="RNase_HI_RT_Ty1"/>
    <property type="match status" value="1"/>
</dbReference>
<reference evidence="2" key="1">
    <citation type="journal article" date="2019" name="Sci. Rep.">
        <title>Draft genome of Tanacetum cinerariifolium, the natural source of mosquito coil.</title>
        <authorList>
            <person name="Yamashiro T."/>
            <person name="Shiraishi A."/>
            <person name="Satake H."/>
            <person name="Nakayama K."/>
        </authorList>
    </citation>
    <scope>NUCLEOTIDE SEQUENCE</scope>
</reference>
<dbReference type="InterPro" id="IPR013103">
    <property type="entry name" value="RVT_2"/>
</dbReference>
<dbReference type="Pfam" id="PF07727">
    <property type="entry name" value="RVT_2"/>
    <property type="match status" value="1"/>
</dbReference>
<feature type="non-terminal residue" evidence="2">
    <location>
        <position position="1"/>
    </location>
</feature>
<dbReference type="EMBL" id="BKCJ010284712">
    <property type="protein sequence ID" value="GEZ48601.1"/>
    <property type="molecule type" value="Genomic_DNA"/>
</dbReference>
<feature type="domain" description="Reverse transcriptase Ty1/copia-type" evidence="1">
    <location>
        <begin position="243"/>
        <end position="286"/>
    </location>
</feature>
<evidence type="ECO:0000259" key="1">
    <source>
        <dbReference type="Pfam" id="PF07727"/>
    </source>
</evidence>
<evidence type="ECO:0000313" key="2">
    <source>
        <dbReference type="EMBL" id="GEZ48601.1"/>
    </source>
</evidence>
<sequence length="457" mass="52147">PIPAMPVPPAGQVLPSDVIDHHDAWVKASKEIIGLMLITMDPNIQKNLEQKEGQSVSSYVLKMKSYIDNLERLSHAMTQNLAVSLILVSLRKEYNSFVQNYNMHRMGKIVTELHTMLKLHEQTLPKKDDTPALHAIRAGKDHRESRKLKPRALNLYVGDAHRAGVEAIGSYHLYPKETMGYSFYYPPENKVLVARNVEFSLITQEASGSLEDLKIIQEEDTHLSVNTSLHHDEDDQEVDDLKDLVELPPNGKTVGSKWLFKKKTYMDGNVHTYKARLVAKGFTQTYEKILKRFHMENSKCGSIPMQDKPKLFKSLGTSTPAKNPGDLHWIAVKNVLKYLYNTKDMFLVYEGDIKRELKIKKFIFRLGIVPISEEPMKMYCDNTGAMAIPYEPGITKGARHYRTKVHYLREVIKFGDIKLVKVHTDDSLADPFTKALPFNKHSEHTMNIVLLPANNLM</sequence>
<proteinExistence type="predicted"/>
<protein>
    <recommendedName>
        <fullName evidence="1">Reverse transcriptase Ty1/copia-type domain-containing protein</fullName>
    </recommendedName>
</protein>
<organism evidence="2">
    <name type="scientific">Tanacetum cinerariifolium</name>
    <name type="common">Dalmatian daisy</name>
    <name type="synonym">Chrysanthemum cinerariifolium</name>
    <dbReference type="NCBI Taxonomy" id="118510"/>
    <lineage>
        <taxon>Eukaryota</taxon>
        <taxon>Viridiplantae</taxon>
        <taxon>Streptophyta</taxon>
        <taxon>Embryophyta</taxon>
        <taxon>Tracheophyta</taxon>
        <taxon>Spermatophyta</taxon>
        <taxon>Magnoliopsida</taxon>
        <taxon>eudicotyledons</taxon>
        <taxon>Gunneridae</taxon>
        <taxon>Pentapetalae</taxon>
        <taxon>asterids</taxon>
        <taxon>campanulids</taxon>
        <taxon>Asterales</taxon>
        <taxon>Asteraceae</taxon>
        <taxon>Asteroideae</taxon>
        <taxon>Anthemideae</taxon>
        <taxon>Anthemidinae</taxon>
        <taxon>Tanacetum</taxon>
    </lineage>
</organism>
<gene>
    <name evidence="2" type="ORF">Tci_520574</name>
</gene>
<name>A0A699IF43_TANCI</name>